<evidence type="ECO:0000313" key="2">
    <source>
        <dbReference type="EMBL" id="KAG6384899.1"/>
    </source>
</evidence>
<dbReference type="PANTHER" id="PTHR31083:SF18">
    <property type="entry name" value="PROTEIN SOSEKI 2"/>
    <property type="match status" value="1"/>
</dbReference>
<protein>
    <submittedName>
        <fullName evidence="2">Uncharacterized protein</fullName>
    </submittedName>
</protein>
<evidence type="ECO:0000256" key="1">
    <source>
        <dbReference type="SAM" id="MobiDB-lite"/>
    </source>
</evidence>
<dbReference type="InterPro" id="IPR010369">
    <property type="entry name" value="SOK"/>
</dbReference>
<feature type="compositionally biased region" description="Low complexity" evidence="1">
    <location>
        <begin position="59"/>
        <end position="80"/>
    </location>
</feature>
<sequence length="205" mass="22138">MANVEEEEEEDEEEYEEKGATHTTCSRGVSTEEGAEEEEEEIKHKQSQKSGVSPRTELNLDTNSLSSPPSTTSSTPSDNPAPSEADPIGSEPMLSRNSMLLSLIACGGTGSFRRAVLPASVKEAVPGRKSCSGGSSLHKGVVCKAAKMATEEERVMISYMSENPRFGNSQAEEKEYFSGSIVESMTNDCANEPVLKKSSSYNQER</sequence>
<feature type="compositionally biased region" description="Acidic residues" evidence="1">
    <location>
        <begin position="1"/>
        <end position="16"/>
    </location>
</feature>
<reference evidence="2" key="1">
    <citation type="submission" date="2018-01" db="EMBL/GenBank/DDBJ databases">
        <authorList>
            <person name="Mao J.F."/>
        </authorList>
    </citation>
    <scope>NUCLEOTIDE SEQUENCE</scope>
    <source>
        <strain evidence="2">Huo1</strain>
        <tissue evidence="2">Leaf</tissue>
    </source>
</reference>
<accession>A0A8X8YYK6</accession>
<gene>
    <name evidence="2" type="ORF">SASPL_153721</name>
</gene>
<dbReference type="Proteomes" id="UP000298416">
    <property type="component" value="Unassembled WGS sequence"/>
</dbReference>
<reference evidence="2" key="2">
    <citation type="submission" date="2020-08" db="EMBL/GenBank/DDBJ databases">
        <title>Plant Genome Project.</title>
        <authorList>
            <person name="Zhang R.-G."/>
        </authorList>
    </citation>
    <scope>NUCLEOTIDE SEQUENCE</scope>
    <source>
        <strain evidence="2">Huo1</strain>
        <tissue evidence="2">Leaf</tissue>
    </source>
</reference>
<proteinExistence type="predicted"/>
<keyword evidence="3" id="KW-1185">Reference proteome</keyword>
<dbReference type="AlphaFoldDB" id="A0A8X8YYK6"/>
<comment type="caution">
    <text evidence="2">The sequence shown here is derived from an EMBL/GenBank/DDBJ whole genome shotgun (WGS) entry which is preliminary data.</text>
</comment>
<organism evidence="2">
    <name type="scientific">Salvia splendens</name>
    <name type="common">Scarlet sage</name>
    <dbReference type="NCBI Taxonomy" id="180675"/>
    <lineage>
        <taxon>Eukaryota</taxon>
        <taxon>Viridiplantae</taxon>
        <taxon>Streptophyta</taxon>
        <taxon>Embryophyta</taxon>
        <taxon>Tracheophyta</taxon>
        <taxon>Spermatophyta</taxon>
        <taxon>Magnoliopsida</taxon>
        <taxon>eudicotyledons</taxon>
        <taxon>Gunneridae</taxon>
        <taxon>Pentapetalae</taxon>
        <taxon>asterids</taxon>
        <taxon>lamiids</taxon>
        <taxon>Lamiales</taxon>
        <taxon>Lamiaceae</taxon>
        <taxon>Nepetoideae</taxon>
        <taxon>Mentheae</taxon>
        <taxon>Salviinae</taxon>
        <taxon>Salvia</taxon>
        <taxon>Salvia subgen. Calosphace</taxon>
        <taxon>core Calosphace</taxon>
    </lineage>
</organism>
<evidence type="ECO:0000313" key="3">
    <source>
        <dbReference type="Proteomes" id="UP000298416"/>
    </source>
</evidence>
<feature type="region of interest" description="Disordered" evidence="1">
    <location>
        <begin position="1"/>
        <end position="93"/>
    </location>
</feature>
<dbReference type="EMBL" id="PNBA02000022">
    <property type="protein sequence ID" value="KAG6384899.1"/>
    <property type="molecule type" value="Genomic_DNA"/>
</dbReference>
<name>A0A8X8YYK6_SALSN</name>
<dbReference type="PANTHER" id="PTHR31083">
    <property type="entry name" value="UPSTREAM OF FLC PROTEIN (DUF966)"/>
    <property type="match status" value="1"/>
</dbReference>